<evidence type="ECO:0000256" key="3">
    <source>
        <dbReference type="ARBA" id="ARBA00022578"/>
    </source>
</evidence>
<protein>
    <submittedName>
        <fullName evidence="6">Mutator family transposase</fullName>
    </submittedName>
</protein>
<evidence type="ECO:0000256" key="2">
    <source>
        <dbReference type="ARBA" id="ARBA00010961"/>
    </source>
</evidence>
<proteinExistence type="inferred from homology"/>
<dbReference type="EMBL" id="SOAG01000056">
    <property type="protein sequence ID" value="TDS50593.1"/>
    <property type="molecule type" value="Genomic_DNA"/>
</dbReference>
<dbReference type="InterPro" id="IPR001207">
    <property type="entry name" value="Transposase_mutator"/>
</dbReference>
<dbReference type="Proteomes" id="UP000295215">
    <property type="component" value="Unassembled WGS sequence"/>
</dbReference>
<organism evidence="6 7">
    <name type="scientific">Myroides indicus</name>
    <dbReference type="NCBI Taxonomy" id="1323422"/>
    <lineage>
        <taxon>Bacteria</taxon>
        <taxon>Pseudomonadati</taxon>
        <taxon>Bacteroidota</taxon>
        <taxon>Flavobacteriia</taxon>
        <taxon>Flavobacteriales</taxon>
        <taxon>Flavobacteriaceae</taxon>
        <taxon>Myroides</taxon>
    </lineage>
</organism>
<evidence type="ECO:0000256" key="1">
    <source>
        <dbReference type="ARBA" id="ARBA00002190"/>
    </source>
</evidence>
<evidence type="ECO:0000313" key="6">
    <source>
        <dbReference type="EMBL" id="TDS50593.1"/>
    </source>
</evidence>
<keyword evidence="3" id="KW-0815">Transposition</keyword>
<comment type="caution">
    <text evidence="6">The sequence shown here is derived from an EMBL/GenBank/DDBJ whole genome shotgun (WGS) entry which is preliminary data.</text>
</comment>
<dbReference type="Pfam" id="PF00872">
    <property type="entry name" value="Transposase_mut"/>
    <property type="match status" value="1"/>
</dbReference>
<comment type="function">
    <text evidence="1">Required for the transposition of the insertion element.</text>
</comment>
<keyword evidence="7" id="KW-1185">Reference proteome</keyword>
<gene>
    <name evidence="6" type="ORF">C8P70_1562</name>
</gene>
<evidence type="ECO:0000256" key="4">
    <source>
        <dbReference type="ARBA" id="ARBA00023125"/>
    </source>
</evidence>
<sequence length="59" mass="6769">MKAREIENILITATNNLNDFTDTISTVFPESKTQICVVHQIRKACKYVVPKDKSNFLQI</sequence>
<comment type="similarity">
    <text evidence="2">Belongs to the transposase mutator family.</text>
</comment>
<name>A0A4V3E7H6_9FLAO</name>
<accession>A0A4V3E7H6</accession>
<keyword evidence="4" id="KW-0238">DNA-binding</keyword>
<dbReference type="GO" id="GO:0006313">
    <property type="term" value="P:DNA transposition"/>
    <property type="evidence" value="ECO:0007669"/>
    <property type="project" value="InterPro"/>
</dbReference>
<evidence type="ECO:0000313" key="7">
    <source>
        <dbReference type="Proteomes" id="UP000295215"/>
    </source>
</evidence>
<dbReference type="GO" id="GO:0003677">
    <property type="term" value="F:DNA binding"/>
    <property type="evidence" value="ECO:0007669"/>
    <property type="project" value="UniProtKB-KW"/>
</dbReference>
<evidence type="ECO:0000256" key="5">
    <source>
        <dbReference type="ARBA" id="ARBA00023172"/>
    </source>
</evidence>
<reference evidence="6 7" key="1">
    <citation type="submission" date="2019-03" db="EMBL/GenBank/DDBJ databases">
        <title>Genomic Encyclopedia of Archaeal and Bacterial Type Strains, Phase II (KMG-II): from individual species to whole genera.</title>
        <authorList>
            <person name="Goeker M."/>
        </authorList>
    </citation>
    <scope>NUCLEOTIDE SEQUENCE [LARGE SCALE GENOMIC DNA]</scope>
    <source>
        <strain evidence="6 7">DSM 28213</strain>
    </source>
</reference>
<dbReference type="GO" id="GO:0004803">
    <property type="term" value="F:transposase activity"/>
    <property type="evidence" value="ECO:0007669"/>
    <property type="project" value="InterPro"/>
</dbReference>
<dbReference type="AlphaFoldDB" id="A0A4V3E7H6"/>
<keyword evidence="5" id="KW-0233">DNA recombination</keyword>